<feature type="transmembrane region" description="Helical" evidence="1">
    <location>
        <begin position="86"/>
        <end position="109"/>
    </location>
</feature>
<keyword evidence="1" id="KW-1133">Transmembrane helix</keyword>
<dbReference type="InterPro" id="IPR008457">
    <property type="entry name" value="Cu-R_CopD_dom"/>
</dbReference>
<keyword evidence="4" id="KW-1185">Reference proteome</keyword>
<reference evidence="3" key="1">
    <citation type="submission" date="2022-09" db="EMBL/GenBank/DDBJ databases">
        <title>Rhodovastum sp. nov. RN2-1 isolated from soil in Seongnam, South Korea.</title>
        <authorList>
            <person name="Le N.T."/>
        </authorList>
    </citation>
    <scope>NUCLEOTIDE SEQUENCE</scope>
    <source>
        <strain evidence="3">RN2-1</strain>
    </source>
</reference>
<evidence type="ECO:0000259" key="2">
    <source>
        <dbReference type="Pfam" id="PF05425"/>
    </source>
</evidence>
<feature type="transmembrane region" description="Helical" evidence="1">
    <location>
        <begin position="130"/>
        <end position="148"/>
    </location>
</feature>
<dbReference type="Proteomes" id="UP001165679">
    <property type="component" value="Unassembled WGS sequence"/>
</dbReference>
<sequence length="149" mass="16215">MIGSVLLALHLLGAVVWVGGMGFALLVLRPSLAVLEPPQRLALHGQVFRRFFRIIWHAMPVMLLTGYAMLFLLYGGFGGVNWAVNVMHLTGLIMAGLFLAIFFGPWRGLRAALDAGDRAAAAPLVDRIRQLIQVNLVLGLLTVVVAAFR</sequence>
<feature type="transmembrane region" description="Helical" evidence="1">
    <location>
        <begin position="6"/>
        <end position="28"/>
    </location>
</feature>
<reference evidence="3" key="2">
    <citation type="submission" date="2022-10" db="EMBL/GenBank/DDBJ databases">
        <authorList>
            <person name="Trinh H.N."/>
        </authorList>
    </citation>
    <scope>NUCLEOTIDE SEQUENCE</scope>
    <source>
        <strain evidence="3">RN2-1</strain>
    </source>
</reference>
<keyword evidence="1" id="KW-0472">Membrane</keyword>
<evidence type="ECO:0000313" key="3">
    <source>
        <dbReference type="EMBL" id="MCW3475182.1"/>
    </source>
</evidence>
<keyword evidence="1" id="KW-0812">Transmembrane</keyword>
<evidence type="ECO:0000313" key="4">
    <source>
        <dbReference type="Proteomes" id="UP001165679"/>
    </source>
</evidence>
<proteinExistence type="predicted"/>
<dbReference type="GO" id="GO:0016020">
    <property type="term" value="C:membrane"/>
    <property type="evidence" value="ECO:0007669"/>
    <property type="project" value="InterPro"/>
</dbReference>
<name>A0AA41YTJ9_9PROT</name>
<comment type="caution">
    <text evidence="3">The sequence shown here is derived from an EMBL/GenBank/DDBJ whole genome shotgun (WGS) entry which is preliminary data.</text>
</comment>
<dbReference type="Pfam" id="PF05425">
    <property type="entry name" value="CopD"/>
    <property type="match status" value="1"/>
</dbReference>
<feature type="domain" description="Copper resistance protein D" evidence="2">
    <location>
        <begin position="46"/>
        <end position="148"/>
    </location>
</feature>
<dbReference type="EMBL" id="JAPDNT010000007">
    <property type="protein sequence ID" value="MCW3475182.1"/>
    <property type="molecule type" value="Genomic_DNA"/>
</dbReference>
<accession>A0AA41YTJ9</accession>
<evidence type="ECO:0000256" key="1">
    <source>
        <dbReference type="SAM" id="Phobius"/>
    </source>
</evidence>
<feature type="transmembrane region" description="Helical" evidence="1">
    <location>
        <begin position="54"/>
        <end position="74"/>
    </location>
</feature>
<dbReference type="RefSeq" id="WP_264713878.1">
    <property type="nucleotide sequence ID" value="NZ_JAPDNT010000007.1"/>
</dbReference>
<dbReference type="AlphaFoldDB" id="A0AA41YTJ9"/>
<protein>
    <submittedName>
        <fullName evidence="3">CopD family protein</fullName>
    </submittedName>
</protein>
<organism evidence="3 4">
    <name type="scientific">Limobrevibacterium gyesilva</name>
    <dbReference type="NCBI Taxonomy" id="2991712"/>
    <lineage>
        <taxon>Bacteria</taxon>
        <taxon>Pseudomonadati</taxon>
        <taxon>Pseudomonadota</taxon>
        <taxon>Alphaproteobacteria</taxon>
        <taxon>Acetobacterales</taxon>
        <taxon>Acetobacteraceae</taxon>
        <taxon>Limobrevibacterium</taxon>
    </lineage>
</organism>
<gene>
    <name evidence="3" type="ORF">OL599_11420</name>
</gene>